<accession>A0ABS2P7Y4</accession>
<proteinExistence type="inferred from homology"/>
<gene>
    <name evidence="4" type="ORF">JOD17_000192</name>
</gene>
<protein>
    <recommendedName>
        <fullName evidence="6">Phage tail sheath protein</fullName>
    </recommendedName>
</protein>
<comment type="caution">
    <text evidence="4">The sequence shown here is derived from an EMBL/GenBank/DDBJ whole genome shotgun (WGS) entry which is preliminary data.</text>
</comment>
<dbReference type="EMBL" id="JAFBEC010000001">
    <property type="protein sequence ID" value="MBM7631101.1"/>
    <property type="molecule type" value="Genomic_DNA"/>
</dbReference>
<name>A0ABS2P7Y4_9BACL</name>
<dbReference type="Gene3D" id="3.40.50.11790">
    <property type="match status" value="1"/>
</dbReference>
<comment type="similarity">
    <text evidence="1">Belongs to the myoviridae tail sheath protein family.</text>
</comment>
<evidence type="ECO:0000313" key="5">
    <source>
        <dbReference type="Proteomes" id="UP000741863"/>
    </source>
</evidence>
<dbReference type="InterPro" id="IPR035089">
    <property type="entry name" value="Phage_sheath_subtilisin"/>
</dbReference>
<feature type="domain" description="Tail sheath protein C-terminal" evidence="3">
    <location>
        <begin position="227"/>
        <end position="348"/>
    </location>
</feature>
<keyword evidence="5" id="KW-1185">Reference proteome</keyword>
<dbReference type="RefSeq" id="WP_204695293.1">
    <property type="nucleotide sequence ID" value="NZ_JAFBEC010000001.1"/>
</dbReference>
<dbReference type="Gene3D" id="3.30.1370.220">
    <property type="match status" value="1"/>
</dbReference>
<feature type="domain" description="Tail sheath protein subtilisin-like" evidence="2">
    <location>
        <begin position="82"/>
        <end position="219"/>
    </location>
</feature>
<evidence type="ECO:0000313" key="4">
    <source>
        <dbReference type="EMBL" id="MBM7631101.1"/>
    </source>
</evidence>
<organism evidence="4 5">
    <name type="scientific">Geomicrobium sediminis</name>
    <dbReference type="NCBI Taxonomy" id="1347788"/>
    <lineage>
        <taxon>Bacteria</taxon>
        <taxon>Bacillati</taxon>
        <taxon>Bacillota</taxon>
        <taxon>Bacilli</taxon>
        <taxon>Bacillales</taxon>
        <taxon>Geomicrobium</taxon>
    </lineage>
</organism>
<sequence>MGLPEINIRFQTQATTMIQRSMRGVVGLILKSENNQGIHTFRSPEQPLENEWGSSNYDYIRLAFIGTPFKVVVFAIDPEDGINNALEKVKGKGINYVAIPEATSDESELLSTFIKSQRENKASTIKAVVANQRADNEGVINFTTGNIVVGDETYSAAEYCTRIAGIFAGLSLERSGTFYELLEIDSIEEKDDPDAAIDNGELILIDDGEKIKIGRAVNSFTSTTPAKHEEFQKIKIVEGVDMVRDDIRNTFQDEYIGRVINDYDNKMLFFAAVNAYFRQIARENVLDSNFDNYADIDFEAHQSYIAARGDDLDEYEDQQIRAVNTGSTVFGQASVKFVDAMEDLEFDVFM</sequence>
<evidence type="ECO:0008006" key="6">
    <source>
        <dbReference type="Google" id="ProtNLM"/>
    </source>
</evidence>
<dbReference type="Pfam" id="PF17482">
    <property type="entry name" value="Phage_sheath_1C"/>
    <property type="match status" value="1"/>
</dbReference>
<dbReference type="Proteomes" id="UP000741863">
    <property type="component" value="Unassembled WGS sequence"/>
</dbReference>
<evidence type="ECO:0000259" key="3">
    <source>
        <dbReference type="Pfam" id="PF17482"/>
    </source>
</evidence>
<dbReference type="InterPro" id="IPR020287">
    <property type="entry name" value="Tail_sheath_C"/>
</dbReference>
<evidence type="ECO:0000259" key="2">
    <source>
        <dbReference type="Pfam" id="PF04984"/>
    </source>
</evidence>
<dbReference type="Pfam" id="PF04984">
    <property type="entry name" value="Phage_sheath_1"/>
    <property type="match status" value="1"/>
</dbReference>
<evidence type="ECO:0000256" key="1">
    <source>
        <dbReference type="ARBA" id="ARBA00008005"/>
    </source>
</evidence>
<reference evidence="4 5" key="1">
    <citation type="submission" date="2021-01" db="EMBL/GenBank/DDBJ databases">
        <title>Genomic Encyclopedia of Type Strains, Phase IV (KMG-IV): sequencing the most valuable type-strain genomes for metagenomic binning, comparative biology and taxonomic classification.</title>
        <authorList>
            <person name="Goeker M."/>
        </authorList>
    </citation>
    <scope>NUCLEOTIDE SEQUENCE [LARGE SCALE GENOMIC DNA]</scope>
    <source>
        <strain evidence="4 5">DSM 25540</strain>
    </source>
</reference>